<dbReference type="KEGG" id="smiz:4412673_02638"/>
<gene>
    <name evidence="1" type="ORF">SAMEA4412673_02638</name>
</gene>
<dbReference type="AlphaFoldDB" id="A0AAJ4XDK0"/>
<reference evidence="1 2" key="1">
    <citation type="submission" date="2017-06" db="EMBL/GenBank/DDBJ databases">
        <authorList>
            <consortium name="Pathogen Informatics"/>
        </authorList>
    </citation>
    <scope>NUCLEOTIDE SEQUENCE [LARGE SCALE GENOMIC DNA]</scope>
    <source>
        <strain evidence="1 2">NCTC12149</strain>
    </source>
</reference>
<proteinExistence type="predicted"/>
<sequence length="43" mass="5221">MPKRKLTLKAYLTVKRQDLFAHKSANISVRETWKILRNYFINK</sequence>
<dbReference type="EMBL" id="LT906468">
    <property type="protein sequence ID" value="SNV52211.1"/>
    <property type="molecule type" value="Genomic_DNA"/>
</dbReference>
<name>A0AAJ4XDK0_9SPHI</name>
<protein>
    <submittedName>
        <fullName evidence="1">Uncharacterized protein</fullName>
    </submittedName>
</protein>
<dbReference type="Proteomes" id="UP000215355">
    <property type="component" value="Chromosome 1"/>
</dbReference>
<accession>A0AAJ4XDK0</accession>
<evidence type="ECO:0000313" key="2">
    <source>
        <dbReference type="Proteomes" id="UP000215355"/>
    </source>
</evidence>
<organism evidence="1 2">
    <name type="scientific">Sphingobacterium mizutaii</name>
    <dbReference type="NCBI Taxonomy" id="1010"/>
    <lineage>
        <taxon>Bacteria</taxon>
        <taxon>Pseudomonadati</taxon>
        <taxon>Bacteroidota</taxon>
        <taxon>Sphingobacteriia</taxon>
        <taxon>Sphingobacteriales</taxon>
        <taxon>Sphingobacteriaceae</taxon>
        <taxon>Sphingobacterium</taxon>
    </lineage>
</organism>
<evidence type="ECO:0000313" key="1">
    <source>
        <dbReference type="EMBL" id="SNV52211.1"/>
    </source>
</evidence>